<feature type="non-terminal residue" evidence="1">
    <location>
        <position position="1"/>
    </location>
</feature>
<name>A0A1Y2BR25_9FUNG</name>
<organism evidence="1 2">
    <name type="scientific">Rhizoclosmatium globosum</name>
    <dbReference type="NCBI Taxonomy" id="329046"/>
    <lineage>
        <taxon>Eukaryota</taxon>
        <taxon>Fungi</taxon>
        <taxon>Fungi incertae sedis</taxon>
        <taxon>Chytridiomycota</taxon>
        <taxon>Chytridiomycota incertae sedis</taxon>
        <taxon>Chytridiomycetes</taxon>
        <taxon>Chytridiales</taxon>
        <taxon>Chytriomycetaceae</taxon>
        <taxon>Rhizoclosmatium</taxon>
    </lineage>
</organism>
<evidence type="ECO:0000313" key="2">
    <source>
        <dbReference type="Proteomes" id="UP000193642"/>
    </source>
</evidence>
<proteinExistence type="predicted"/>
<keyword evidence="2" id="KW-1185">Reference proteome</keyword>
<dbReference type="EMBL" id="MCGO01000051">
    <property type="protein sequence ID" value="ORY37184.1"/>
    <property type="molecule type" value="Genomic_DNA"/>
</dbReference>
<dbReference type="OrthoDB" id="10458015at2759"/>
<dbReference type="Proteomes" id="UP000193642">
    <property type="component" value="Unassembled WGS sequence"/>
</dbReference>
<reference evidence="1 2" key="1">
    <citation type="submission" date="2016-07" db="EMBL/GenBank/DDBJ databases">
        <title>Pervasive Adenine N6-methylation of Active Genes in Fungi.</title>
        <authorList>
            <consortium name="DOE Joint Genome Institute"/>
            <person name="Mondo S.J."/>
            <person name="Dannebaum R.O."/>
            <person name="Kuo R.C."/>
            <person name="Labutti K."/>
            <person name="Haridas S."/>
            <person name="Kuo A."/>
            <person name="Salamov A."/>
            <person name="Ahrendt S.R."/>
            <person name="Lipzen A."/>
            <person name="Sullivan W."/>
            <person name="Andreopoulos W.B."/>
            <person name="Clum A."/>
            <person name="Lindquist E."/>
            <person name="Daum C."/>
            <person name="Ramamoorthy G.K."/>
            <person name="Gryganskyi A."/>
            <person name="Culley D."/>
            <person name="Magnuson J.K."/>
            <person name="James T.Y."/>
            <person name="O'Malley M.A."/>
            <person name="Stajich J.E."/>
            <person name="Spatafora J.W."/>
            <person name="Visel A."/>
            <person name="Grigoriev I.V."/>
        </authorList>
    </citation>
    <scope>NUCLEOTIDE SEQUENCE [LARGE SCALE GENOMIC DNA]</scope>
    <source>
        <strain evidence="1 2">JEL800</strain>
    </source>
</reference>
<gene>
    <name evidence="1" type="ORF">BCR33DRAFT_769842</name>
</gene>
<sequence>KKERKDTRIPSFIDPLHVRQIPPQPGDRKRRRFACVHCNHRLNKDKRWWGEHLRRCAFKPANLELPSWALAVVPSSSQDEPLVLDTSNIKEHLLIEGKHKLRTVSCSYCRRTISSNHKAVWLAHVKRCLASQNTSAPRPRGAPFTPSPSTSPIDQFRSVSNSALAPPLELNALSRCQRCTSRKETCIKLLSSHRANFALCQIILASSQICLQPSPSFQNLGPTFPDFISFVLHNTNQRHNTSHVEDI</sequence>
<protein>
    <submittedName>
        <fullName evidence="1">Uncharacterized protein</fullName>
    </submittedName>
</protein>
<accession>A0A1Y2BR25</accession>
<comment type="caution">
    <text evidence="1">The sequence shown here is derived from an EMBL/GenBank/DDBJ whole genome shotgun (WGS) entry which is preliminary data.</text>
</comment>
<evidence type="ECO:0000313" key="1">
    <source>
        <dbReference type="EMBL" id="ORY37184.1"/>
    </source>
</evidence>
<dbReference type="AlphaFoldDB" id="A0A1Y2BR25"/>